<evidence type="ECO:0000313" key="2">
    <source>
        <dbReference type="Proteomes" id="UP000322225"/>
    </source>
</evidence>
<dbReference type="RefSeq" id="XP_065823242.1">
    <property type="nucleotide sequence ID" value="XM_065967170.1"/>
</dbReference>
<dbReference type="Proteomes" id="UP000322225">
    <property type="component" value="Chromosome 4"/>
</dbReference>
<proteinExistence type="predicted"/>
<evidence type="ECO:0000313" key="1">
    <source>
        <dbReference type="EMBL" id="WWD18196.1"/>
    </source>
</evidence>
<reference evidence="1" key="1">
    <citation type="submission" date="2017-08" db="EMBL/GenBank/DDBJ databases">
        <authorList>
            <person name="Cuomo C."/>
            <person name="Billmyre B."/>
            <person name="Heitman J."/>
        </authorList>
    </citation>
    <scope>NUCLEOTIDE SEQUENCE</scope>
    <source>
        <strain evidence="1">CBS 12478</strain>
    </source>
</reference>
<sequence length="354" mass="40221">MPPHQVQRIMVERSGDHEGVEGGDGHPGCTKSVSAQSFSICYGVNSRRQALWRSSRLLLRRVCKWNAVQPSPQAWCSHAFSTIPHRSRLGTTYDLDLQNFLPLVGSLYPACTSSTSLCSDDPPTSIVGPLASHSLCLPDPPYFLGPFKSNKERYLAYIDTALDRIDGGMSFQTNPTLAYIAHLETREMVEEYQGWELEEEEGFYLKHVDDKGDHIMTNDEGRITGILDWEWAYTTFKAQAFAAPMKLSTLEDIFDRSDNTLTELEGQLMQEYEQLGRPNLADCVRGSRLYHRLAHTVGDEPDLIMMEGLRDAFGREKREHEMYEEWARWGKEKYRAHEGLIRLLNQANPGSVAE</sequence>
<dbReference type="GeneID" id="90829940"/>
<dbReference type="KEGG" id="ksn:90829940"/>
<evidence type="ECO:0008006" key="3">
    <source>
        <dbReference type="Google" id="ProtNLM"/>
    </source>
</evidence>
<reference evidence="1" key="2">
    <citation type="submission" date="2024-01" db="EMBL/GenBank/DDBJ databases">
        <title>Comparative genomics of Cryptococcus and Kwoniella reveals pathogenesis evolution and contrasting modes of karyotype evolution via chromosome fusion or intercentromeric recombination.</title>
        <authorList>
            <person name="Coelho M.A."/>
            <person name="David-Palma M."/>
            <person name="Shea T."/>
            <person name="Bowers K."/>
            <person name="McGinley-Smith S."/>
            <person name="Mohammad A.W."/>
            <person name="Gnirke A."/>
            <person name="Yurkov A.M."/>
            <person name="Nowrousian M."/>
            <person name="Sun S."/>
            <person name="Cuomo C.A."/>
            <person name="Heitman J."/>
        </authorList>
    </citation>
    <scope>NUCLEOTIDE SEQUENCE</scope>
    <source>
        <strain evidence="1">CBS 12478</strain>
    </source>
</reference>
<accession>A0AAJ8LGR3</accession>
<dbReference type="EMBL" id="CP144054">
    <property type="protein sequence ID" value="WWD18196.1"/>
    <property type="molecule type" value="Genomic_DNA"/>
</dbReference>
<gene>
    <name evidence="1" type="ORF">CI109_102645</name>
</gene>
<keyword evidence="2" id="KW-1185">Reference proteome</keyword>
<organism evidence="1 2">
    <name type="scientific">Kwoniella shandongensis</name>
    <dbReference type="NCBI Taxonomy" id="1734106"/>
    <lineage>
        <taxon>Eukaryota</taxon>
        <taxon>Fungi</taxon>
        <taxon>Dikarya</taxon>
        <taxon>Basidiomycota</taxon>
        <taxon>Agaricomycotina</taxon>
        <taxon>Tremellomycetes</taxon>
        <taxon>Tremellales</taxon>
        <taxon>Cryptococcaceae</taxon>
        <taxon>Kwoniella</taxon>
    </lineage>
</organism>
<name>A0AAJ8LGR3_9TREE</name>
<dbReference type="AlphaFoldDB" id="A0AAJ8LGR3"/>
<protein>
    <recommendedName>
        <fullName evidence="3">Aminoglycoside phosphotransferase domain-containing protein</fullName>
    </recommendedName>
</protein>